<protein>
    <recommendedName>
        <fullName evidence="2">chitinase</fullName>
        <ecNumber evidence="2">3.2.1.14</ecNumber>
    </recommendedName>
</protein>
<evidence type="ECO:0000256" key="2">
    <source>
        <dbReference type="ARBA" id="ARBA00012729"/>
    </source>
</evidence>
<feature type="compositionally biased region" description="Low complexity" evidence="3">
    <location>
        <begin position="727"/>
        <end position="757"/>
    </location>
</feature>
<comment type="similarity">
    <text evidence="1">Belongs to the glycosyl hydrolase 18 family. Chitinase class V subfamily.</text>
</comment>
<dbReference type="Gene3D" id="3.20.20.80">
    <property type="entry name" value="Glycosidases"/>
    <property type="match status" value="1"/>
</dbReference>
<organism evidence="4 5">
    <name type="scientific">Pyrenophora teres f. teres</name>
    <dbReference type="NCBI Taxonomy" id="97479"/>
    <lineage>
        <taxon>Eukaryota</taxon>
        <taxon>Fungi</taxon>
        <taxon>Dikarya</taxon>
        <taxon>Ascomycota</taxon>
        <taxon>Pezizomycotina</taxon>
        <taxon>Dothideomycetes</taxon>
        <taxon>Pleosporomycetidae</taxon>
        <taxon>Pleosporales</taxon>
        <taxon>Pleosporineae</taxon>
        <taxon>Pleosporaceae</taxon>
        <taxon>Pyrenophora</taxon>
    </lineage>
</organism>
<feature type="region of interest" description="Disordered" evidence="3">
    <location>
        <begin position="1031"/>
        <end position="1083"/>
    </location>
</feature>
<dbReference type="InterPro" id="IPR011583">
    <property type="entry name" value="Chitinase_II/V-like_cat"/>
</dbReference>
<feature type="region of interest" description="Disordered" evidence="3">
    <location>
        <begin position="323"/>
        <end position="435"/>
    </location>
</feature>
<evidence type="ECO:0000256" key="1">
    <source>
        <dbReference type="ARBA" id="ARBA00008682"/>
    </source>
</evidence>
<accession>A0A6S6W0B7</accession>
<feature type="compositionally biased region" description="Low complexity" evidence="3">
    <location>
        <begin position="769"/>
        <end position="789"/>
    </location>
</feature>
<gene>
    <name evidence="4" type="ORF">PTTW11_04885</name>
</gene>
<dbReference type="InterPro" id="IPR029070">
    <property type="entry name" value="Chitinase_insertion_sf"/>
</dbReference>
<dbReference type="GO" id="GO:0008843">
    <property type="term" value="F:endochitinase activity"/>
    <property type="evidence" value="ECO:0007669"/>
    <property type="project" value="UniProtKB-EC"/>
</dbReference>
<dbReference type="PROSITE" id="PS51910">
    <property type="entry name" value="GH18_2"/>
    <property type="match status" value="1"/>
</dbReference>
<dbReference type="Pfam" id="PF00704">
    <property type="entry name" value="Glyco_hydro_18"/>
    <property type="match status" value="1"/>
</dbReference>
<evidence type="ECO:0000313" key="4">
    <source>
        <dbReference type="EMBL" id="CAE7031890.1"/>
    </source>
</evidence>
<dbReference type="Proteomes" id="UP000472372">
    <property type="component" value="Chromosome 4"/>
</dbReference>
<keyword evidence="4" id="KW-0378">Hydrolase</keyword>
<dbReference type="Gene3D" id="3.10.50.10">
    <property type="match status" value="1"/>
</dbReference>
<name>A0A6S6W0B7_9PLEO</name>
<feature type="region of interest" description="Disordered" evidence="3">
    <location>
        <begin position="447"/>
        <end position="483"/>
    </location>
</feature>
<feature type="compositionally biased region" description="Low complexity" evidence="3">
    <location>
        <begin position="1051"/>
        <end position="1083"/>
    </location>
</feature>
<dbReference type="PANTHER" id="PTHR11177">
    <property type="entry name" value="CHITINASE"/>
    <property type="match status" value="1"/>
</dbReference>
<dbReference type="SUPFAM" id="SSF54556">
    <property type="entry name" value="Chitinase insertion domain"/>
    <property type="match status" value="1"/>
</dbReference>
<feature type="region of interest" description="Disordered" evidence="3">
    <location>
        <begin position="697"/>
        <end position="800"/>
    </location>
</feature>
<sequence length="1250" mass="132375">MRHRDCDQAWPNTLNTNGYSSIVLSYAVFNSATFEVGMERPEDEEVYNQFFKLPVNVYKGLAIGEWVMSHNGETSLAWSQMASTKESRKSFIDSLKQFLEKWKFDKIEIHWEWPGASDTQNQVDLIHELRQALGSTFGISIVLPAQEEYLKHMNPGAMQDDVNWFTVLTYDLHGSWDSSSQGIKPHTDLAEIDSTLDLLWSHKIDPTKVLMGVANYGRGYTVADTSCNYYGCQFTGASKPGDCTKSGGFLSACEINRIIGAKNLKPHIIAGGAGVKEISWDDQWVGYDDQETLGLKLDLANRHCLGGTALWAIDFDHCDGGNGGAPQQPGIPVAPGPSASDSPAYPAPIPSGAPLHTSSAQNSTPPLSASPSSPQSSSAVSSDVSPSNPSSVHGSPVPSSIQGQSSVADPSPMPSSEGSALPSSQDWNSQTLSQSVGSSVAFPSLSTTPAMTTGGSSAAGSSGASNPLSGSQTPSSSSNSPIVSWVSSVEGSTTAWFPTIVIPGISTSPSGPPSGSTDRPIVSWMSSVTGSSTVWFSITVSESSSVRPPIGTISSSDGPNPVPSLSSVISFTAPSVSSDAPAVSWVSSVEGSTAVWFPIPIASQSEPTMRPVPPIGTSSSTDATVFPPPFVGSSTDATVFPPPFVGSSTDATVFPPPFVGSSTDATVFPPPFVGSSTDATVFPPPFVGSSTDATVFPPPFVGSSTDPSPSFWWPKPTDTSDSSKPEPTNSPKPGTTKPSSPDPTNASSSGPALVSSSTETIAPSKDPGEPSGVVPVPSGIPLNPSDVVPVPGPVDGPDPKDDPDCVPNNCILDCMKWRVITFLLTKRPFCPCVVKTCNDDHKKKPKPTSYPKPQDKECKLFGCGCGYMGLGFGPGCGGDDKDFVIPSPCGIFGCDPCQYFGCPGRESGIIGVDGYCLGTEGCSACPPEICSRPGCTISGGCGPKPGPAPTKPSNRPDPEECEDSQRTVITERFVWCTEGYNVSALPTSVMGTSSTLITSMCVPWIDATVTVCDGAIQGFDTTTTQTEAKTVTKDGPACTRAPLSLDDDEGNNNPNDPLSTLTSFNSMSSKPSSTSSAAPQPTGAMDKYGVWTARIQQYMWDDYSEMHWTLFDPNGNNAGEHGTNGNGLKEIKDVILTVNRPPQHQMPVKINVTVLDVNDLSKCRVNFEFNKAIDGCDYMKHVQCMPYFTSETWIEDKPFALQTCEDSCKENGRDSPLQKTDLWCEDLNTADWEPMATGWKRDFTCGWKGF</sequence>
<dbReference type="EC" id="3.2.1.14" evidence="2"/>
<dbReference type="EMBL" id="HG992980">
    <property type="protein sequence ID" value="CAE7031890.1"/>
    <property type="molecule type" value="Genomic_DNA"/>
</dbReference>
<proteinExistence type="inferred from homology"/>
<evidence type="ECO:0000313" key="5">
    <source>
        <dbReference type="Proteomes" id="UP000472372"/>
    </source>
</evidence>
<reference evidence="4" key="1">
    <citation type="submission" date="2021-02" db="EMBL/GenBank/DDBJ databases">
        <authorList>
            <person name="Syme A R."/>
            <person name="Syme A R."/>
            <person name="Moolhuijzen P."/>
        </authorList>
    </citation>
    <scope>NUCLEOTIDE SEQUENCE</scope>
    <source>
        <strain evidence="4">W1-1</strain>
    </source>
</reference>
<dbReference type="PANTHER" id="PTHR11177:SF333">
    <property type="entry name" value="CHITINASE"/>
    <property type="match status" value="1"/>
</dbReference>
<dbReference type="AlphaFoldDB" id="A0A6S6W0B7"/>
<dbReference type="SMART" id="SM00636">
    <property type="entry name" value="Glyco_18"/>
    <property type="match status" value="1"/>
</dbReference>
<dbReference type="InterPro" id="IPR050314">
    <property type="entry name" value="Glycosyl_Hydrlase_18"/>
</dbReference>
<feature type="compositionally biased region" description="Low complexity" evidence="3">
    <location>
        <begin position="363"/>
        <end position="400"/>
    </location>
</feature>
<dbReference type="InterPro" id="IPR017853">
    <property type="entry name" value="GH"/>
</dbReference>
<dbReference type="SUPFAM" id="SSF51445">
    <property type="entry name" value="(Trans)glycosidases"/>
    <property type="match status" value="1"/>
</dbReference>
<feature type="compositionally biased region" description="Polar residues" evidence="3">
    <location>
        <begin position="717"/>
        <end position="726"/>
    </location>
</feature>
<evidence type="ECO:0000256" key="3">
    <source>
        <dbReference type="SAM" id="MobiDB-lite"/>
    </source>
</evidence>
<dbReference type="GO" id="GO:0008061">
    <property type="term" value="F:chitin binding"/>
    <property type="evidence" value="ECO:0007669"/>
    <property type="project" value="InterPro"/>
</dbReference>
<dbReference type="GO" id="GO:0005975">
    <property type="term" value="P:carbohydrate metabolic process"/>
    <property type="evidence" value="ECO:0007669"/>
    <property type="project" value="InterPro"/>
</dbReference>
<dbReference type="InterPro" id="IPR001223">
    <property type="entry name" value="Glyco_hydro18_cat"/>
</dbReference>
<feature type="compositionally biased region" description="Polar residues" evidence="3">
    <location>
        <begin position="401"/>
        <end position="435"/>
    </location>
</feature>